<gene>
    <name evidence="1" type="ORF">LCGC14_0893620</name>
</gene>
<protein>
    <submittedName>
        <fullName evidence="1">Uncharacterized protein</fullName>
    </submittedName>
</protein>
<name>A0A0F9S5E6_9ZZZZ</name>
<dbReference type="EMBL" id="LAZR01002873">
    <property type="protein sequence ID" value="KKN24573.1"/>
    <property type="molecule type" value="Genomic_DNA"/>
</dbReference>
<organism evidence="1">
    <name type="scientific">marine sediment metagenome</name>
    <dbReference type="NCBI Taxonomy" id="412755"/>
    <lineage>
        <taxon>unclassified sequences</taxon>
        <taxon>metagenomes</taxon>
        <taxon>ecological metagenomes</taxon>
    </lineage>
</organism>
<comment type="caution">
    <text evidence="1">The sequence shown here is derived from an EMBL/GenBank/DDBJ whole genome shotgun (WGS) entry which is preliminary data.</text>
</comment>
<sequence length="208" mass="24459">MKRLTKEELHGMKKQELLKYCKDNNIRVYSNKNKAYIINIISIYHKSGKKPIRKYKEPGQVAIGAYNPYYERIYKPKKNIKFQSEKEIKHIPKNELEVLVRISGGGIKFPIHRWLPYYVKSSKSYRAGTDIYSSTWLTYFLDKETSGTITSEIYIDGSQYKEQKQLHESKAMFLKIRETSEGNFVYIKLRRVKINEMKSEGLGIKGVI</sequence>
<proteinExistence type="predicted"/>
<reference evidence="1" key="1">
    <citation type="journal article" date="2015" name="Nature">
        <title>Complex archaea that bridge the gap between prokaryotes and eukaryotes.</title>
        <authorList>
            <person name="Spang A."/>
            <person name="Saw J.H."/>
            <person name="Jorgensen S.L."/>
            <person name="Zaremba-Niedzwiedzka K."/>
            <person name="Martijn J."/>
            <person name="Lind A.E."/>
            <person name="van Eijk R."/>
            <person name="Schleper C."/>
            <person name="Guy L."/>
            <person name="Ettema T.J."/>
        </authorList>
    </citation>
    <scope>NUCLEOTIDE SEQUENCE</scope>
</reference>
<accession>A0A0F9S5E6</accession>
<evidence type="ECO:0000313" key="1">
    <source>
        <dbReference type="EMBL" id="KKN24573.1"/>
    </source>
</evidence>
<dbReference type="AlphaFoldDB" id="A0A0F9S5E6"/>